<comment type="caution">
    <text evidence="1">The sequence shown here is derived from an EMBL/GenBank/DDBJ whole genome shotgun (WGS) entry which is preliminary data.</text>
</comment>
<evidence type="ECO:0000313" key="2">
    <source>
        <dbReference type="Proteomes" id="UP000472755"/>
    </source>
</evidence>
<dbReference type="EMBL" id="WMZU01000028">
    <property type="protein sequence ID" value="MTS28466.1"/>
    <property type="molecule type" value="Genomic_DNA"/>
</dbReference>
<accession>A0A6L6LUP8</accession>
<reference evidence="1 2" key="1">
    <citation type="journal article" date="2019" name="Nat. Med.">
        <title>A library of human gut bacterial isolates paired with longitudinal multiomics data enables mechanistic microbiome research.</title>
        <authorList>
            <person name="Poyet M."/>
            <person name="Groussin M."/>
            <person name="Gibbons S.M."/>
            <person name="Avila-Pacheco J."/>
            <person name="Jiang X."/>
            <person name="Kearney S.M."/>
            <person name="Perrotta A.R."/>
            <person name="Berdy B."/>
            <person name="Zhao S."/>
            <person name="Lieberman T.D."/>
            <person name="Swanson P.K."/>
            <person name="Smith M."/>
            <person name="Roesemann S."/>
            <person name="Alexander J.E."/>
            <person name="Rich S.A."/>
            <person name="Livny J."/>
            <person name="Vlamakis H."/>
            <person name="Clish C."/>
            <person name="Bullock K."/>
            <person name="Deik A."/>
            <person name="Scott J."/>
            <person name="Pierce K.A."/>
            <person name="Xavier R.J."/>
            <person name="Alm E.J."/>
        </authorList>
    </citation>
    <scope>NUCLEOTIDE SEQUENCE [LARGE SCALE GENOMIC DNA]</scope>
    <source>
        <strain evidence="1 2">BIOML-A4</strain>
    </source>
</reference>
<evidence type="ECO:0000313" key="1">
    <source>
        <dbReference type="EMBL" id="MTS28466.1"/>
    </source>
</evidence>
<gene>
    <name evidence="1" type="ORF">GMD59_14395</name>
</gene>
<protein>
    <submittedName>
        <fullName evidence="1">Uncharacterized protein</fullName>
    </submittedName>
</protein>
<organism evidence="1 2">
    <name type="scientific">Ruthenibacterium lactatiformans</name>
    <dbReference type="NCBI Taxonomy" id="1550024"/>
    <lineage>
        <taxon>Bacteria</taxon>
        <taxon>Bacillati</taxon>
        <taxon>Bacillota</taxon>
        <taxon>Clostridia</taxon>
        <taxon>Eubacteriales</taxon>
        <taxon>Oscillospiraceae</taxon>
        <taxon>Ruthenibacterium</taxon>
    </lineage>
</organism>
<sequence length="267" mass="31077">MIAGRAAGVYCFTIDDNIRFLEECTKSNLSSIFDHPYPAMLRKMHFTYGTKFQLNMYYCYALNEFSLTDVPDIWRDELEQNSDWLRFSFHSYANDPPFPYDNAVADKVLADYRAVMAQMRRIAGKAATDVTTTLHYVCATKEACIALRKEGVCGLIGMFLPMDDRRALRYYLTSQQACSLQQHRLWHDSETDISFLCNNIVLNAVSLDEIPSLLLRQSSNIYHVMIHEQYFYPDYIDYQPDFEKKIAAAISFFQTLDFKSCFFEELI</sequence>
<proteinExistence type="predicted"/>
<dbReference type="Proteomes" id="UP000472755">
    <property type="component" value="Unassembled WGS sequence"/>
</dbReference>
<name>A0A6L6LUP8_9FIRM</name>
<dbReference type="AlphaFoldDB" id="A0A6L6LUP8"/>